<dbReference type="EMBL" id="CM000160">
    <property type="protein sequence ID" value="EDW95616.2"/>
    <property type="molecule type" value="Genomic_DNA"/>
</dbReference>
<gene>
    <name evidence="2" type="primary">Dyak\GE25376</name>
    <name evidence="2" type="synonym">dyak_GLEANR_8993</name>
    <name evidence="2" type="synonym">GE25376</name>
    <name evidence="2" type="ORF">Dyak_GE25376</name>
</gene>
<keyword evidence="3" id="KW-1185">Reference proteome</keyword>
<dbReference type="KEGG" id="dya:Dyak_GE25376"/>
<reference evidence="2 3" key="1">
    <citation type="journal article" date="2007" name="Nature">
        <title>Evolution of genes and genomes on the Drosophila phylogeny.</title>
        <authorList>
            <consortium name="Drosophila 12 Genomes Consortium"/>
            <person name="Clark A.G."/>
            <person name="Eisen M.B."/>
            <person name="Smith D.R."/>
            <person name="Bergman C.M."/>
            <person name="Oliver B."/>
            <person name="Markow T.A."/>
            <person name="Kaufman T.C."/>
            <person name="Kellis M."/>
            <person name="Gelbart W."/>
            <person name="Iyer V.N."/>
            <person name="Pollard D.A."/>
            <person name="Sackton T.B."/>
            <person name="Larracuente A.M."/>
            <person name="Singh N.D."/>
            <person name="Abad J.P."/>
            <person name="Abt D.N."/>
            <person name="Adryan B."/>
            <person name="Aguade M."/>
            <person name="Akashi H."/>
            <person name="Anderson W.W."/>
            <person name="Aquadro C.F."/>
            <person name="Ardell D.H."/>
            <person name="Arguello R."/>
            <person name="Artieri C.G."/>
            <person name="Barbash D.A."/>
            <person name="Barker D."/>
            <person name="Barsanti P."/>
            <person name="Batterham P."/>
            <person name="Batzoglou S."/>
            <person name="Begun D."/>
            <person name="Bhutkar A."/>
            <person name="Blanco E."/>
            <person name="Bosak S.A."/>
            <person name="Bradley R.K."/>
            <person name="Brand A.D."/>
            <person name="Brent M.R."/>
            <person name="Brooks A.N."/>
            <person name="Brown R.H."/>
            <person name="Butlin R.K."/>
            <person name="Caggese C."/>
            <person name="Calvi B.R."/>
            <person name="Bernardo de Carvalho A."/>
            <person name="Caspi A."/>
            <person name="Castrezana S."/>
            <person name="Celniker S.E."/>
            <person name="Chang J.L."/>
            <person name="Chapple C."/>
            <person name="Chatterji S."/>
            <person name="Chinwalla A."/>
            <person name="Civetta A."/>
            <person name="Clifton S.W."/>
            <person name="Comeron J.M."/>
            <person name="Costello J.C."/>
            <person name="Coyne J.A."/>
            <person name="Daub J."/>
            <person name="David R.G."/>
            <person name="Delcher A.L."/>
            <person name="Delehaunty K."/>
            <person name="Do C.B."/>
            <person name="Ebling H."/>
            <person name="Edwards K."/>
            <person name="Eickbush T."/>
            <person name="Evans J.D."/>
            <person name="Filipski A."/>
            <person name="Findeiss S."/>
            <person name="Freyhult E."/>
            <person name="Fulton L."/>
            <person name="Fulton R."/>
            <person name="Garcia A.C."/>
            <person name="Gardiner A."/>
            <person name="Garfield D.A."/>
            <person name="Garvin B.E."/>
            <person name="Gibson G."/>
            <person name="Gilbert D."/>
            <person name="Gnerre S."/>
            <person name="Godfrey J."/>
            <person name="Good R."/>
            <person name="Gotea V."/>
            <person name="Gravely B."/>
            <person name="Greenberg A.J."/>
            <person name="Griffiths-Jones S."/>
            <person name="Gross S."/>
            <person name="Guigo R."/>
            <person name="Gustafson E.A."/>
            <person name="Haerty W."/>
            <person name="Hahn M.W."/>
            <person name="Halligan D.L."/>
            <person name="Halpern A.L."/>
            <person name="Halter G.M."/>
            <person name="Han M.V."/>
            <person name="Heger A."/>
            <person name="Hillier L."/>
            <person name="Hinrichs A.S."/>
            <person name="Holmes I."/>
            <person name="Hoskins R.A."/>
            <person name="Hubisz M.J."/>
            <person name="Hultmark D."/>
            <person name="Huntley M.A."/>
            <person name="Jaffe D.B."/>
            <person name="Jagadeeshan S."/>
            <person name="Jeck W.R."/>
            <person name="Johnson J."/>
            <person name="Jones C.D."/>
            <person name="Jordan W.C."/>
            <person name="Karpen G.H."/>
            <person name="Kataoka E."/>
            <person name="Keightley P.D."/>
            <person name="Kheradpour P."/>
            <person name="Kirkness E.F."/>
            <person name="Koerich L.B."/>
            <person name="Kristiansen K."/>
            <person name="Kudrna D."/>
            <person name="Kulathinal R.J."/>
            <person name="Kumar S."/>
            <person name="Kwok R."/>
            <person name="Lander E."/>
            <person name="Langley C.H."/>
            <person name="Lapoint R."/>
            <person name="Lazzaro B.P."/>
            <person name="Lee S.J."/>
            <person name="Levesque L."/>
            <person name="Li R."/>
            <person name="Lin C.F."/>
            <person name="Lin M.F."/>
            <person name="Lindblad-Toh K."/>
            <person name="Llopart A."/>
            <person name="Long M."/>
            <person name="Low L."/>
            <person name="Lozovsky E."/>
            <person name="Lu J."/>
            <person name="Luo M."/>
            <person name="Machado C.A."/>
            <person name="Makalowski W."/>
            <person name="Marzo M."/>
            <person name="Matsuda M."/>
            <person name="Matzkin L."/>
            <person name="McAllister B."/>
            <person name="McBride C.S."/>
            <person name="McKernan B."/>
            <person name="McKernan K."/>
            <person name="Mendez-Lago M."/>
            <person name="Minx P."/>
            <person name="Mollenhauer M.U."/>
            <person name="Montooth K."/>
            <person name="Mount S.M."/>
            <person name="Mu X."/>
            <person name="Myers E."/>
            <person name="Negre B."/>
            <person name="Newfeld S."/>
            <person name="Nielsen R."/>
            <person name="Noor M.A."/>
            <person name="O'Grady P."/>
            <person name="Pachter L."/>
            <person name="Papaceit M."/>
            <person name="Parisi M.J."/>
            <person name="Parisi M."/>
            <person name="Parts L."/>
            <person name="Pedersen J.S."/>
            <person name="Pesole G."/>
            <person name="Phillippy A.M."/>
            <person name="Ponting C.P."/>
            <person name="Pop M."/>
            <person name="Porcelli D."/>
            <person name="Powell J.R."/>
            <person name="Prohaska S."/>
            <person name="Pruitt K."/>
            <person name="Puig M."/>
            <person name="Quesneville H."/>
            <person name="Ram K.R."/>
            <person name="Rand D."/>
            <person name="Rasmussen M.D."/>
            <person name="Reed L.K."/>
            <person name="Reenan R."/>
            <person name="Reily A."/>
            <person name="Remington K.A."/>
            <person name="Rieger T.T."/>
            <person name="Ritchie M.G."/>
            <person name="Robin C."/>
            <person name="Rogers Y.H."/>
            <person name="Rohde C."/>
            <person name="Rozas J."/>
            <person name="Rubenfield M.J."/>
            <person name="Ruiz A."/>
            <person name="Russo S."/>
            <person name="Salzberg S.L."/>
            <person name="Sanchez-Gracia A."/>
            <person name="Saranga D.J."/>
            <person name="Sato H."/>
            <person name="Schaeffer S.W."/>
            <person name="Schatz M.C."/>
            <person name="Schlenke T."/>
            <person name="Schwartz R."/>
            <person name="Segarra C."/>
            <person name="Singh R.S."/>
            <person name="Sirot L."/>
            <person name="Sirota M."/>
            <person name="Sisneros N.B."/>
            <person name="Smith C.D."/>
            <person name="Smith T.F."/>
            <person name="Spieth J."/>
            <person name="Stage D.E."/>
            <person name="Stark A."/>
            <person name="Stephan W."/>
            <person name="Strausberg R.L."/>
            <person name="Strempel S."/>
            <person name="Sturgill D."/>
            <person name="Sutton G."/>
            <person name="Sutton G.G."/>
            <person name="Tao W."/>
            <person name="Teichmann S."/>
            <person name="Tobari Y.N."/>
            <person name="Tomimura Y."/>
            <person name="Tsolas J.M."/>
            <person name="Valente V.L."/>
            <person name="Venter E."/>
            <person name="Venter J.C."/>
            <person name="Vicario S."/>
            <person name="Vieira F.G."/>
            <person name="Vilella A.J."/>
            <person name="Villasante A."/>
            <person name="Walenz B."/>
            <person name="Wang J."/>
            <person name="Wasserman M."/>
            <person name="Watts T."/>
            <person name="Wilson D."/>
            <person name="Wilson R.K."/>
            <person name="Wing R.A."/>
            <person name="Wolfner M.F."/>
            <person name="Wong A."/>
            <person name="Wong G.K."/>
            <person name="Wu C.I."/>
            <person name="Wu G."/>
            <person name="Yamamoto D."/>
            <person name="Yang H.P."/>
            <person name="Yang S.P."/>
            <person name="Yorke J.A."/>
            <person name="Yoshida K."/>
            <person name="Zdobnov E."/>
            <person name="Zhang P."/>
            <person name="Zhang Y."/>
            <person name="Zimin A.V."/>
            <person name="Baldwin J."/>
            <person name="Abdouelleil A."/>
            <person name="Abdulkadir J."/>
            <person name="Abebe A."/>
            <person name="Abera B."/>
            <person name="Abreu J."/>
            <person name="Acer S.C."/>
            <person name="Aftuck L."/>
            <person name="Alexander A."/>
            <person name="An P."/>
            <person name="Anderson E."/>
            <person name="Anderson S."/>
            <person name="Arachi H."/>
            <person name="Azer M."/>
            <person name="Bachantsang P."/>
            <person name="Barry A."/>
            <person name="Bayul T."/>
            <person name="Berlin A."/>
            <person name="Bessette D."/>
            <person name="Bloom T."/>
            <person name="Blye J."/>
            <person name="Boguslavskiy L."/>
            <person name="Bonnet C."/>
            <person name="Boukhgalter B."/>
            <person name="Bourzgui I."/>
            <person name="Brown A."/>
            <person name="Cahill P."/>
            <person name="Channer S."/>
            <person name="Cheshatsang Y."/>
            <person name="Chuda L."/>
            <person name="Citroen M."/>
            <person name="Collymore A."/>
            <person name="Cooke P."/>
            <person name="Costello M."/>
            <person name="D'Aco K."/>
            <person name="Daza R."/>
            <person name="De Haan G."/>
            <person name="DeGray S."/>
            <person name="DeMaso C."/>
            <person name="Dhargay N."/>
            <person name="Dooley K."/>
            <person name="Dooley E."/>
            <person name="Doricent M."/>
            <person name="Dorje P."/>
            <person name="Dorjee K."/>
            <person name="Dupes A."/>
            <person name="Elong R."/>
            <person name="Falk J."/>
            <person name="Farina A."/>
            <person name="Faro S."/>
            <person name="Ferguson D."/>
            <person name="Fisher S."/>
            <person name="Foley C.D."/>
            <person name="Franke A."/>
            <person name="Friedrich D."/>
            <person name="Gadbois L."/>
            <person name="Gearin G."/>
            <person name="Gearin C.R."/>
            <person name="Giannoukos G."/>
            <person name="Goode T."/>
            <person name="Graham J."/>
            <person name="Grandbois E."/>
            <person name="Grewal S."/>
            <person name="Gyaltsen K."/>
            <person name="Hafez N."/>
            <person name="Hagos B."/>
            <person name="Hall J."/>
            <person name="Henson C."/>
            <person name="Hollinger A."/>
            <person name="Honan T."/>
            <person name="Huard M.D."/>
            <person name="Hughes L."/>
            <person name="Hurhula B."/>
            <person name="Husby M.E."/>
            <person name="Kamat A."/>
            <person name="Kanga B."/>
            <person name="Kashin S."/>
            <person name="Khazanovich D."/>
            <person name="Kisner P."/>
            <person name="Lance K."/>
            <person name="Lara M."/>
            <person name="Lee W."/>
            <person name="Lennon N."/>
            <person name="Letendre F."/>
            <person name="LeVine R."/>
            <person name="Lipovsky A."/>
            <person name="Liu X."/>
            <person name="Liu J."/>
            <person name="Liu S."/>
            <person name="Lokyitsang T."/>
            <person name="Lokyitsang Y."/>
            <person name="Lubonja R."/>
            <person name="Lui A."/>
            <person name="MacDonald P."/>
            <person name="Magnisalis V."/>
            <person name="Maru K."/>
            <person name="Matthews C."/>
            <person name="McCusker W."/>
            <person name="McDonough S."/>
            <person name="Mehta T."/>
            <person name="Meldrim J."/>
            <person name="Meneus L."/>
            <person name="Mihai O."/>
            <person name="Mihalev A."/>
            <person name="Mihova T."/>
            <person name="Mittelman R."/>
            <person name="Mlenga V."/>
            <person name="Montmayeur A."/>
            <person name="Mulrain L."/>
            <person name="Navidi A."/>
            <person name="Naylor J."/>
            <person name="Negash T."/>
            <person name="Nguyen T."/>
            <person name="Nguyen N."/>
            <person name="Nicol R."/>
            <person name="Norbu C."/>
            <person name="Norbu N."/>
            <person name="Novod N."/>
            <person name="O'Neill B."/>
            <person name="Osman S."/>
            <person name="Markiewicz E."/>
            <person name="Oyono O.L."/>
            <person name="Patti C."/>
            <person name="Phunkhang P."/>
            <person name="Pierre F."/>
            <person name="Priest M."/>
            <person name="Raghuraman S."/>
            <person name="Rege F."/>
            <person name="Reyes R."/>
            <person name="Rise C."/>
            <person name="Rogov P."/>
            <person name="Ross K."/>
            <person name="Ryan E."/>
            <person name="Settipalli S."/>
            <person name="Shea T."/>
            <person name="Sherpa N."/>
            <person name="Shi L."/>
            <person name="Shih D."/>
            <person name="Sparrow T."/>
            <person name="Spaulding J."/>
            <person name="Stalker J."/>
            <person name="Stange-Thomann N."/>
            <person name="Stavropoulos S."/>
            <person name="Stone C."/>
            <person name="Strader C."/>
            <person name="Tesfaye S."/>
            <person name="Thomson T."/>
            <person name="Thoulutsang Y."/>
            <person name="Thoulutsang D."/>
            <person name="Topham K."/>
            <person name="Topping I."/>
            <person name="Tsamla T."/>
            <person name="Vassiliev H."/>
            <person name="Vo A."/>
            <person name="Wangchuk T."/>
            <person name="Wangdi T."/>
            <person name="Weiand M."/>
            <person name="Wilkinson J."/>
            <person name="Wilson A."/>
            <person name="Yadav S."/>
            <person name="Young G."/>
            <person name="Yu Q."/>
            <person name="Zembek L."/>
            <person name="Zhong D."/>
            <person name="Zimmer A."/>
            <person name="Zwirko Z."/>
            <person name="Jaffe D.B."/>
            <person name="Alvarez P."/>
            <person name="Brockman W."/>
            <person name="Butler J."/>
            <person name="Chin C."/>
            <person name="Gnerre S."/>
            <person name="Grabherr M."/>
            <person name="Kleber M."/>
            <person name="Mauceli E."/>
            <person name="MacCallum I."/>
        </authorList>
    </citation>
    <scope>NUCLEOTIDE SEQUENCE [LARGE SCALE GENOMIC DNA]</scope>
    <source>
        <strain evidence="3">Tai18E2 / Tucson 14021-0261.01</strain>
    </source>
</reference>
<dbReference type="eggNOG" id="ENOG502T90V">
    <property type="taxonomic scope" value="Eukaryota"/>
</dbReference>
<reference evidence="2 3" key="2">
    <citation type="journal article" date="2007" name="PLoS Biol.">
        <title>Principles of genome evolution in the Drosophila melanogaster species group.</title>
        <authorList>
            <person name="Ranz J.M."/>
            <person name="Maurin D."/>
            <person name="Chan Y.S."/>
            <person name="von Grotthuss M."/>
            <person name="Hillier L.W."/>
            <person name="Roote J."/>
            <person name="Ashburner M."/>
            <person name="Bergman C.M."/>
        </authorList>
    </citation>
    <scope>NUCLEOTIDE SEQUENCE [LARGE SCALE GENOMIC DNA]</scope>
    <source>
        <strain evidence="3">Tai18E2 / Tucson 14021-0261.01</strain>
    </source>
</reference>
<protein>
    <submittedName>
        <fullName evidence="2">Uncharacterized protein, isoform A</fullName>
    </submittedName>
</protein>
<name>B4PTN3_DROYA</name>
<sequence length="185" mass="19477">MLRTISICVLIAFSGAIMAEGKPVLIKVFAPSGGYSSGSYQNTVGASPDTTQLISNLISSKIQLLNSVLQAKSSSGSFRIGFNKSVKFFGPTSATSTTEQPVTHHTTEVNTDFAPDESSRTTQLFYSTTTEGSVETPIPTIHPELPASTAAGITIATTTSVTHRPISTTATSGYSYRTPTTHPLV</sequence>
<evidence type="ECO:0000313" key="3">
    <source>
        <dbReference type="Proteomes" id="UP000002282"/>
    </source>
</evidence>
<dbReference type="OrthoDB" id="7872805at2759"/>
<keyword evidence="1" id="KW-0732">Signal</keyword>
<evidence type="ECO:0000256" key="1">
    <source>
        <dbReference type="SAM" id="SignalP"/>
    </source>
</evidence>
<organism evidence="2 3">
    <name type="scientific">Drosophila yakuba</name>
    <name type="common">Fruit fly</name>
    <dbReference type="NCBI Taxonomy" id="7245"/>
    <lineage>
        <taxon>Eukaryota</taxon>
        <taxon>Metazoa</taxon>
        <taxon>Ecdysozoa</taxon>
        <taxon>Arthropoda</taxon>
        <taxon>Hexapoda</taxon>
        <taxon>Insecta</taxon>
        <taxon>Pterygota</taxon>
        <taxon>Neoptera</taxon>
        <taxon>Endopterygota</taxon>
        <taxon>Diptera</taxon>
        <taxon>Brachycera</taxon>
        <taxon>Muscomorpha</taxon>
        <taxon>Ephydroidea</taxon>
        <taxon>Drosophilidae</taxon>
        <taxon>Drosophila</taxon>
        <taxon>Sophophora</taxon>
    </lineage>
</organism>
<dbReference type="AlphaFoldDB" id="B4PTN3"/>
<dbReference type="Proteomes" id="UP000002282">
    <property type="component" value="Chromosome 3R"/>
</dbReference>
<feature type="signal peptide" evidence="1">
    <location>
        <begin position="1"/>
        <end position="21"/>
    </location>
</feature>
<proteinExistence type="predicted"/>
<accession>B4PTN3</accession>
<feature type="chain" id="PRO_5006459189" evidence="1">
    <location>
        <begin position="22"/>
        <end position="185"/>
    </location>
</feature>
<evidence type="ECO:0000313" key="2">
    <source>
        <dbReference type="EMBL" id="EDW95616.2"/>
    </source>
</evidence>
<dbReference type="HOGENOM" id="CLU_099578_0_0_1"/>